<feature type="compositionally biased region" description="Basic and acidic residues" evidence="1">
    <location>
        <begin position="64"/>
        <end position="76"/>
    </location>
</feature>
<sequence>MGKPSRVKQTAGSPFAFAKRKQSRGDPRITPLPKSTTVGDEDGAPSGKCPNAGPRSDQALQHWSARDESGTRKSDPGRGVCPVLVCSSSLAAWQRFLGHASKLLAHPNASTQHWSFPDPCADQARPPRTKILAAPPGMPGPGPALMPGGLDASASLCTSRQRPGGGGSTRNKRNDVGFNLILFFLLLLPPLSPISIVEIYWISTNHGRTCVQRRRGKKQVKMARVWPGTGCKSPTGNLQVGRTARKTRRKARAATIGCRAPRDND</sequence>
<reference evidence="3 4" key="1">
    <citation type="submission" date="2023-01" db="EMBL/GenBank/DDBJ databases">
        <title>Analysis of 21 Apiospora genomes using comparative genomics revels a genus with tremendous synthesis potential of carbohydrate active enzymes and secondary metabolites.</title>
        <authorList>
            <person name="Sorensen T."/>
        </authorList>
    </citation>
    <scope>NUCLEOTIDE SEQUENCE [LARGE SCALE GENOMIC DNA]</scope>
    <source>
        <strain evidence="3 4">CBS 83171</strain>
    </source>
</reference>
<evidence type="ECO:0000256" key="2">
    <source>
        <dbReference type="SAM" id="Phobius"/>
    </source>
</evidence>
<organism evidence="3 4">
    <name type="scientific">Apiospora saccharicola</name>
    <dbReference type="NCBI Taxonomy" id="335842"/>
    <lineage>
        <taxon>Eukaryota</taxon>
        <taxon>Fungi</taxon>
        <taxon>Dikarya</taxon>
        <taxon>Ascomycota</taxon>
        <taxon>Pezizomycotina</taxon>
        <taxon>Sordariomycetes</taxon>
        <taxon>Xylariomycetidae</taxon>
        <taxon>Amphisphaeriales</taxon>
        <taxon>Apiosporaceae</taxon>
        <taxon>Apiospora</taxon>
    </lineage>
</organism>
<keyword evidence="2" id="KW-0812">Transmembrane</keyword>
<dbReference type="EMBL" id="JAQQWM010000002">
    <property type="protein sequence ID" value="KAK8077017.1"/>
    <property type="molecule type" value="Genomic_DNA"/>
</dbReference>
<keyword evidence="2" id="KW-0472">Membrane</keyword>
<comment type="caution">
    <text evidence="3">The sequence shown here is derived from an EMBL/GenBank/DDBJ whole genome shotgun (WGS) entry which is preliminary data.</text>
</comment>
<protein>
    <submittedName>
        <fullName evidence="3">Uncharacterized protein</fullName>
    </submittedName>
</protein>
<dbReference type="Proteomes" id="UP001446871">
    <property type="component" value="Unassembled WGS sequence"/>
</dbReference>
<evidence type="ECO:0000313" key="3">
    <source>
        <dbReference type="EMBL" id="KAK8077017.1"/>
    </source>
</evidence>
<feature type="region of interest" description="Disordered" evidence="1">
    <location>
        <begin position="1"/>
        <end position="78"/>
    </location>
</feature>
<keyword evidence="4" id="KW-1185">Reference proteome</keyword>
<name>A0ABR1W1S9_9PEZI</name>
<accession>A0ABR1W1S9</accession>
<evidence type="ECO:0000313" key="4">
    <source>
        <dbReference type="Proteomes" id="UP001446871"/>
    </source>
</evidence>
<proteinExistence type="predicted"/>
<keyword evidence="2" id="KW-1133">Transmembrane helix</keyword>
<evidence type="ECO:0000256" key="1">
    <source>
        <dbReference type="SAM" id="MobiDB-lite"/>
    </source>
</evidence>
<feature type="transmembrane region" description="Helical" evidence="2">
    <location>
        <begin position="180"/>
        <end position="202"/>
    </location>
</feature>
<gene>
    <name evidence="3" type="ORF">PG996_003187</name>
</gene>